<dbReference type="GO" id="GO:0008870">
    <property type="term" value="F:galactoside O-acetyltransferase activity"/>
    <property type="evidence" value="ECO:0007669"/>
    <property type="project" value="TreeGrafter"/>
</dbReference>
<dbReference type="AlphaFoldDB" id="A0A5P3XA69"/>
<evidence type="ECO:0000256" key="2">
    <source>
        <dbReference type="ARBA" id="ARBA00022679"/>
    </source>
</evidence>
<protein>
    <recommendedName>
        <fullName evidence="5">Acetyltransferase</fullName>
        <ecNumber evidence="5">2.3.1.-</ecNumber>
    </recommendedName>
</protein>
<dbReference type="Gene3D" id="2.160.10.10">
    <property type="entry name" value="Hexapeptide repeat proteins"/>
    <property type="match status" value="1"/>
</dbReference>
<evidence type="ECO:0000256" key="5">
    <source>
        <dbReference type="RuleBase" id="RU367021"/>
    </source>
</evidence>
<dbReference type="Pfam" id="PF00132">
    <property type="entry name" value="Hexapep"/>
    <property type="match status" value="1"/>
</dbReference>
<evidence type="ECO:0000313" key="8">
    <source>
        <dbReference type="Proteomes" id="UP000326961"/>
    </source>
</evidence>
<dbReference type="PROSITE" id="PS00101">
    <property type="entry name" value="HEXAPEP_TRANSFERASES"/>
    <property type="match status" value="1"/>
</dbReference>
<dbReference type="RefSeq" id="WP_021429420.1">
    <property type="nucleotide sequence ID" value="NZ_BROK01000023.1"/>
</dbReference>
<evidence type="ECO:0000256" key="3">
    <source>
        <dbReference type="ARBA" id="ARBA00022737"/>
    </source>
</evidence>
<dbReference type="EMBL" id="CP032452">
    <property type="protein sequence ID" value="QEZ67857.1"/>
    <property type="molecule type" value="Genomic_DNA"/>
</dbReference>
<gene>
    <name evidence="7" type="ORF">D4A35_02505</name>
</gene>
<dbReference type="InterPro" id="IPR011004">
    <property type="entry name" value="Trimer_LpxA-like_sf"/>
</dbReference>
<keyword evidence="2 5" id="KW-0808">Transferase</keyword>
<reference evidence="7 8" key="1">
    <citation type="submission" date="2018-09" db="EMBL/GenBank/DDBJ databases">
        <title>A clostridial neurotoxin that targets Anopheles mosquitoes.</title>
        <authorList>
            <person name="Contreras E."/>
            <person name="Masuyer G."/>
            <person name="Qureshi N."/>
            <person name="Chawla S."/>
            <person name="Lim H.L."/>
            <person name="Chen J."/>
            <person name="Stenmark P."/>
            <person name="Gill S."/>
        </authorList>
    </citation>
    <scope>NUCLEOTIDE SEQUENCE [LARGE SCALE GENOMIC DNA]</scope>
    <source>
        <strain evidence="7 8">Cbm</strain>
    </source>
</reference>
<feature type="domain" description="Maltose/galactoside acetyltransferase" evidence="6">
    <location>
        <begin position="4"/>
        <end position="55"/>
    </location>
</feature>
<dbReference type="SUPFAM" id="SSF51161">
    <property type="entry name" value="Trimeric LpxA-like enzymes"/>
    <property type="match status" value="1"/>
</dbReference>
<dbReference type="PANTHER" id="PTHR43017">
    <property type="entry name" value="GALACTOSIDE O-ACETYLTRANSFERASE"/>
    <property type="match status" value="1"/>
</dbReference>
<dbReference type="InterPro" id="IPR018357">
    <property type="entry name" value="Hexapep_transf_CS"/>
</dbReference>
<evidence type="ECO:0000313" key="7">
    <source>
        <dbReference type="EMBL" id="QEZ67857.1"/>
    </source>
</evidence>
<evidence type="ECO:0000259" key="6">
    <source>
        <dbReference type="SMART" id="SM01266"/>
    </source>
</evidence>
<dbReference type="PANTHER" id="PTHR43017:SF1">
    <property type="entry name" value="ACETYLTRANSFERASE YJL218W-RELATED"/>
    <property type="match status" value="1"/>
</dbReference>
<dbReference type="Pfam" id="PF12464">
    <property type="entry name" value="Mac"/>
    <property type="match status" value="1"/>
</dbReference>
<comment type="similarity">
    <text evidence="1 5">Belongs to the transferase hexapeptide repeat family.</text>
</comment>
<dbReference type="InterPro" id="IPR039369">
    <property type="entry name" value="LacA-like"/>
</dbReference>
<evidence type="ECO:0000256" key="4">
    <source>
        <dbReference type="ARBA" id="ARBA00023315"/>
    </source>
</evidence>
<dbReference type="InterPro" id="IPR001451">
    <property type="entry name" value="Hexapep"/>
</dbReference>
<evidence type="ECO:0000256" key="1">
    <source>
        <dbReference type="ARBA" id="ARBA00007274"/>
    </source>
</evidence>
<dbReference type="Proteomes" id="UP000326961">
    <property type="component" value="Chromosome"/>
</dbReference>
<dbReference type="FunFam" id="2.160.10.10:FF:000025">
    <property type="entry name" value="Hexapeptide-repeat containing-acetyltransferase"/>
    <property type="match status" value="1"/>
</dbReference>
<accession>A0A5P3XA69</accession>
<keyword evidence="4 5" id="KW-0012">Acyltransferase</keyword>
<organism evidence="7 8">
    <name type="scientific">Paraclostridium bifermentans</name>
    <name type="common">Clostridium bifermentans</name>
    <dbReference type="NCBI Taxonomy" id="1490"/>
    <lineage>
        <taxon>Bacteria</taxon>
        <taxon>Bacillati</taxon>
        <taxon>Bacillota</taxon>
        <taxon>Clostridia</taxon>
        <taxon>Peptostreptococcales</taxon>
        <taxon>Peptostreptococcaceae</taxon>
        <taxon>Paraclostridium</taxon>
    </lineage>
</organism>
<dbReference type="InterPro" id="IPR024688">
    <property type="entry name" value="Mac_dom"/>
</dbReference>
<dbReference type="SMART" id="SM01266">
    <property type="entry name" value="Mac"/>
    <property type="match status" value="1"/>
</dbReference>
<sequence>MTEKEKLLKGEFYNTRDSELISMYKKARGLINKFNTELIENPNEILKELLGNVEEGVWIEKPFFCDYGKHISIGKNTFINYNCTLLDCNKITIGKNVLIGPGTGIYTATHPTNYKERLNLNKEGQAPYKTYALPVKIGDNVWIGGNVSIMPGVTIGDNSVIGAGSVVTKSVPNNVVAAGNPCKVIKNLD</sequence>
<dbReference type="EC" id="2.3.1.-" evidence="5"/>
<dbReference type="CDD" id="cd03357">
    <property type="entry name" value="LbH_MAT_GAT"/>
    <property type="match status" value="1"/>
</dbReference>
<proteinExistence type="inferred from homology"/>
<name>A0A5P3XA69_PARBF</name>
<keyword evidence="3" id="KW-0677">Repeat</keyword>